<feature type="domain" description="KRAB" evidence="2">
    <location>
        <begin position="50"/>
        <end position="65"/>
    </location>
</feature>
<dbReference type="Proteomes" id="UP000242450">
    <property type="component" value="Chromosome 1"/>
</dbReference>
<dbReference type="SUPFAM" id="SSF109640">
    <property type="entry name" value="KRAB domain (Kruppel-associated box)"/>
    <property type="match status" value="1"/>
</dbReference>
<dbReference type="InterPro" id="IPR036051">
    <property type="entry name" value="KRAB_dom_sf"/>
</dbReference>
<gene>
    <name evidence="3" type="ORF">Celaphus_00008873</name>
</gene>
<reference evidence="3 4" key="1">
    <citation type="journal article" date="2018" name="Mol. Genet. Genomics">
        <title>The red deer Cervus elaphus genome CerEla1.0: sequencing, annotating, genes, and chromosomes.</title>
        <authorList>
            <person name="Bana N.A."/>
            <person name="Nyiri A."/>
            <person name="Nagy J."/>
            <person name="Frank K."/>
            <person name="Nagy T."/>
            <person name="Steger V."/>
            <person name="Schiller M."/>
            <person name="Lakatos P."/>
            <person name="Sugar L."/>
            <person name="Horn P."/>
            <person name="Barta E."/>
            <person name="Orosz L."/>
        </authorList>
    </citation>
    <scope>NUCLEOTIDE SEQUENCE [LARGE SCALE GENOMIC DNA]</scope>
    <source>
        <strain evidence="3">Hungarian</strain>
    </source>
</reference>
<feature type="region of interest" description="Disordered" evidence="1">
    <location>
        <begin position="1"/>
        <end position="26"/>
    </location>
</feature>
<dbReference type="AlphaFoldDB" id="A0A212DHC2"/>
<evidence type="ECO:0000313" key="3">
    <source>
        <dbReference type="EMBL" id="OWK17643.1"/>
    </source>
</evidence>
<proteinExistence type="predicted"/>
<evidence type="ECO:0000256" key="1">
    <source>
        <dbReference type="SAM" id="MobiDB-lite"/>
    </source>
</evidence>
<accession>A0A212DHC2</accession>
<name>A0A212DHC2_CEREH</name>
<comment type="caution">
    <text evidence="3">The sequence shown here is derived from an EMBL/GenBank/DDBJ whole genome shotgun (WGS) entry which is preliminary data.</text>
</comment>
<dbReference type="Pfam" id="PF01352">
    <property type="entry name" value="KRAB"/>
    <property type="match status" value="1"/>
</dbReference>
<dbReference type="Gene3D" id="6.10.140.140">
    <property type="match status" value="1"/>
</dbReference>
<sequence>MARPERGPEDGATDSRPAPASRRGMPSQVWTVFQEQQKMSKCQKCAGQGPMSFKDMTVDFTQDEW</sequence>
<dbReference type="EMBL" id="MKHE01000001">
    <property type="protein sequence ID" value="OWK17643.1"/>
    <property type="molecule type" value="Genomic_DNA"/>
</dbReference>
<evidence type="ECO:0000259" key="2">
    <source>
        <dbReference type="Pfam" id="PF01352"/>
    </source>
</evidence>
<dbReference type="GO" id="GO:0006355">
    <property type="term" value="P:regulation of DNA-templated transcription"/>
    <property type="evidence" value="ECO:0007669"/>
    <property type="project" value="InterPro"/>
</dbReference>
<organism evidence="3 4">
    <name type="scientific">Cervus elaphus hippelaphus</name>
    <name type="common">European red deer</name>
    <dbReference type="NCBI Taxonomy" id="46360"/>
    <lineage>
        <taxon>Eukaryota</taxon>
        <taxon>Metazoa</taxon>
        <taxon>Chordata</taxon>
        <taxon>Craniata</taxon>
        <taxon>Vertebrata</taxon>
        <taxon>Euteleostomi</taxon>
        <taxon>Mammalia</taxon>
        <taxon>Eutheria</taxon>
        <taxon>Laurasiatheria</taxon>
        <taxon>Artiodactyla</taxon>
        <taxon>Ruminantia</taxon>
        <taxon>Pecora</taxon>
        <taxon>Cervidae</taxon>
        <taxon>Cervinae</taxon>
        <taxon>Cervus</taxon>
    </lineage>
</organism>
<keyword evidence="4" id="KW-1185">Reference proteome</keyword>
<protein>
    <recommendedName>
        <fullName evidence="2">KRAB domain-containing protein</fullName>
    </recommendedName>
</protein>
<evidence type="ECO:0000313" key="4">
    <source>
        <dbReference type="Proteomes" id="UP000242450"/>
    </source>
</evidence>
<dbReference type="InterPro" id="IPR001909">
    <property type="entry name" value="KRAB"/>
</dbReference>